<evidence type="ECO:0000256" key="3">
    <source>
        <dbReference type="ARBA" id="ARBA00023284"/>
    </source>
</evidence>
<comment type="caution">
    <text evidence="4">The sequence shown here is derived from an EMBL/GenBank/DDBJ whole genome shotgun (WGS) entry which is preliminary data.</text>
</comment>
<accession>A0A652YIX0</accession>
<dbReference type="PANTHER" id="PTHR45663:SF11">
    <property type="entry name" value="GEO12009P1"/>
    <property type="match status" value="1"/>
</dbReference>
<comment type="function">
    <text evidence="1">Participates in various redox reactions through the reversible oxidation of its active center dithiol to a disulfide and catalyzes dithiol-disulfide exchange reactions.</text>
</comment>
<dbReference type="InterPro" id="IPR036249">
    <property type="entry name" value="Thioredoxin-like_sf"/>
</dbReference>
<dbReference type="CDD" id="cd02956">
    <property type="entry name" value="ybbN"/>
    <property type="match status" value="1"/>
</dbReference>
<dbReference type="SUPFAM" id="SSF52833">
    <property type="entry name" value="Thioredoxin-like"/>
    <property type="match status" value="1"/>
</dbReference>
<dbReference type="Pfam" id="PF14561">
    <property type="entry name" value="TPR_20"/>
    <property type="match status" value="1"/>
</dbReference>
<reference evidence="4" key="1">
    <citation type="submission" date="2019-07" db="EMBL/GenBank/DDBJ databases">
        <title>Genomic Encyclopedia of Type Strains, Phase IV (KMG-IV): sequencing the most valuable type-strain genomes for metagenomic binning, comparative biology and taxonomic classification.</title>
        <authorList>
            <person name="Goeker M."/>
        </authorList>
    </citation>
    <scope>NUCLEOTIDE SEQUENCE</scope>
    <source>
        <strain evidence="4">DSM 44596</strain>
    </source>
</reference>
<organism evidence="4">
    <name type="scientific">Nocardia globerula</name>
    <dbReference type="NCBI Taxonomy" id="1818"/>
    <lineage>
        <taxon>Bacteria</taxon>
        <taxon>Bacillati</taxon>
        <taxon>Actinomycetota</taxon>
        <taxon>Actinomycetes</taxon>
        <taxon>Mycobacteriales</taxon>
        <taxon>Nocardiaceae</taxon>
        <taxon>Nocardia</taxon>
    </lineage>
</organism>
<evidence type="ECO:0000256" key="1">
    <source>
        <dbReference type="ARBA" id="ARBA00003318"/>
    </source>
</evidence>
<dbReference type="GO" id="GO:0005737">
    <property type="term" value="C:cytoplasm"/>
    <property type="evidence" value="ECO:0007669"/>
    <property type="project" value="TreeGrafter"/>
</dbReference>
<evidence type="ECO:0000313" key="4">
    <source>
        <dbReference type="EMBL" id="TYQ01155.1"/>
    </source>
</evidence>
<dbReference type="InterPro" id="IPR013766">
    <property type="entry name" value="Thioredoxin_domain"/>
</dbReference>
<dbReference type="AlphaFoldDB" id="A0A652YIX0"/>
<dbReference type="EMBL" id="VNIQ01000008">
    <property type="protein sequence ID" value="TYQ01155.1"/>
    <property type="molecule type" value="Genomic_DNA"/>
</dbReference>
<dbReference type="Gene3D" id="1.25.40.10">
    <property type="entry name" value="Tetratricopeptide repeat domain"/>
    <property type="match status" value="1"/>
</dbReference>
<comment type="similarity">
    <text evidence="2">Belongs to the thioredoxin family.</text>
</comment>
<name>A0A652YIX0_NOCGL</name>
<dbReference type="PROSITE" id="PS51352">
    <property type="entry name" value="THIOREDOXIN_2"/>
    <property type="match status" value="1"/>
</dbReference>
<dbReference type="InterPro" id="IPR011990">
    <property type="entry name" value="TPR-like_helical_dom_sf"/>
</dbReference>
<protein>
    <submittedName>
        <fullName evidence="4">Putative thioredoxin</fullName>
    </submittedName>
</protein>
<evidence type="ECO:0000256" key="2">
    <source>
        <dbReference type="ARBA" id="ARBA00008987"/>
    </source>
</evidence>
<dbReference type="GO" id="GO:0015035">
    <property type="term" value="F:protein-disulfide reductase activity"/>
    <property type="evidence" value="ECO:0007669"/>
    <property type="project" value="TreeGrafter"/>
</dbReference>
<proteinExistence type="inferred from homology"/>
<dbReference type="PANTHER" id="PTHR45663">
    <property type="entry name" value="GEO12009P1"/>
    <property type="match status" value="1"/>
</dbReference>
<keyword evidence="3" id="KW-0676">Redox-active center</keyword>
<gene>
    <name evidence="4" type="ORF">FNL38_1083</name>
</gene>
<dbReference type="GO" id="GO:0006950">
    <property type="term" value="P:response to stress"/>
    <property type="evidence" value="ECO:0007669"/>
    <property type="project" value="UniProtKB-ARBA"/>
</dbReference>
<dbReference type="Gene3D" id="3.40.30.10">
    <property type="entry name" value="Glutaredoxin"/>
    <property type="match status" value="1"/>
</dbReference>
<dbReference type="Pfam" id="PF00085">
    <property type="entry name" value="Thioredoxin"/>
    <property type="match status" value="1"/>
</dbReference>
<sequence>MSGAVDLSALKERATAPPPRNPSGDGAVSAANGFVIEVTEANFEAEVLVKSSQVPVIVNLGGRAYEPSVVFTEVLERLAAQAGGQWILANVDVDVSPQIAQAFGIQSVPTVVAVAAGQPLADFQGAQPEEQLTQWFAAVLQATAGKLSGPVPTAERDEPEVEDPRFVAAETALDAGDLDGAIAAYQVILDAEPTNAEALNAVRQVKFMARAQNTEPDAVAAADADPSNAELQFAAADLEMAGQQPEAAFARLIGVVSRSAGDDKAAARTRLLELFELFDPAEPMVMAARRKLAAALY</sequence>